<evidence type="ECO:0000313" key="2">
    <source>
        <dbReference type="EMBL" id="KAG2501513.1"/>
    </source>
</evidence>
<evidence type="ECO:0000256" key="1">
    <source>
        <dbReference type="SAM" id="MobiDB-lite"/>
    </source>
</evidence>
<dbReference type="InterPro" id="IPR050358">
    <property type="entry name" value="RSE1/DDB1/CFT1"/>
</dbReference>
<proteinExistence type="predicted"/>
<protein>
    <recommendedName>
        <fullName evidence="4">Cleavage/polyadenylation specificity factor A subunit N-terminal domain-containing protein</fullName>
    </recommendedName>
</protein>
<name>A0A835YF27_9CHLO</name>
<feature type="compositionally biased region" description="Acidic residues" evidence="1">
    <location>
        <begin position="1437"/>
        <end position="1447"/>
    </location>
</feature>
<keyword evidence="3" id="KW-1185">Reference proteome</keyword>
<feature type="compositionally biased region" description="Gly residues" evidence="1">
    <location>
        <begin position="1381"/>
        <end position="1396"/>
    </location>
</feature>
<dbReference type="PANTHER" id="PTHR10644">
    <property type="entry name" value="DNA REPAIR/RNA PROCESSING CPSF FAMILY"/>
    <property type="match status" value="1"/>
</dbReference>
<feature type="compositionally biased region" description="Acidic residues" evidence="1">
    <location>
        <begin position="1526"/>
        <end position="1539"/>
    </location>
</feature>
<accession>A0A835YF27</accession>
<evidence type="ECO:0000313" key="3">
    <source>
        <dbReference type="Proteomes" id="UP000612055"/>
    </source>
</evidence>
<feature type="region of interest" description="Disordered" evidence="1">
    <location>
        <begin position="675"/>
        <end position="695"/>
    </location>
</feature>
<feature type="compositionally biased region" description="Acidic residues" evidence="1">
    <location>
        <begin position="1470"/>
        <end position="1479"/>
    </location>
</feature>
<dbReference type="Proteomes" id="UP000612055">
    <property type="component" value="Unassembled WGS sequence"/>
</dbReference>
<feature type="region of interest" description="Disordered" evidence="1">
    <location>
        <begin position="1375"/>
        <end position="1548"/>
    </location>
</feature>
<comment type="caution">
    <text evidence="2">The sequence shown here is derived from an EMBL/GenBank/DDBJ whole genome shotgun (WGS) entry which is preliminary data.</text>
</comment>
<dbReference type="InterPro" id="IPR015943">
    <property type="entry name" value="WD40/YVTN_repeat-like_dom_sf"/>
</dbReference>
<evidence type="ECO:0008006" key="4">
    <source>
        <dbReference type="Google" id="ProtNLM"/>
    </source>
</evidence>
<dbReference type="OrthoDB" id="548888at2759"/>
<feature type="compositionally biased region" description="Low complexity" evidence="1">
    <location>
        <begin position="676"/>
        <end position="695"/>
    </location>
</feature>
<dbReference type="EMBL" id="JAEHOE010000001">
    <property type="protein sequence ID" value="KAG2501513.1"/>
    <property type="molecule type" value="Genomic_DNA"/>
</dbReference>
<feature type="compositionally biased region" description="Low complexity" evidence="1">
    <location>
        <begin position="1756"/>
        <end position="1775"/>
    </location>
</feature>
<feature type="region of interest" description="Disordered" evidence="1">
    <location>
        <begin position="1304"/>
        <end position="1325"/>
    </location>
</feature>
<gene>
    <name evidence="2" type="ORF">HYH03_000020</name>
</gene>
<sequence>MTGCGILLEELQPATAALNVVAGSFTKDAGGRDRHGETQNAKQLLVNCGDYLQLREPVDGTLEVTQSFHLFERVEHIVAVPASLELWGPASTDSVLLFTVDGRCALFRLQPRGGLTSASSPSPLPAPRHILTEAACLTLPMPPLRESLLPKRLQGVTSTAVARLGPGLAISRAGARGILVAAAHMGALHVITLHPAPSADATPASAGGAGSVRGQGGDVGNDPLLLCSVVLMTDTPMYDAEPGTDPLEALRFVSHVRSLALLPRHPRDPGEPPLLAVLHAPEGTGGVGVRLDCLALHLGVGAAPPAAPRSPGPGGVPDLGSDPEPVLSVVIATGPWVAHDLHPTTCLLAPFGGSVTLTGGGGTAGTAAGAGLPAGVLAFGSRAVSLYGRPPPLAALAADSVPVAAAAAAAVAEAQARATEAMAADRLEDLEERAAAVFAAWFGRDPLDEAAFAAAQATVRREELAVYDLPGLPTCVAELAPGVFVIADSAAGLHLLHAAGPSPWCRRLEPGPPGLAAAAPCVATALGFLPGAAGAPVGADEEAAAGPGGSAAGGGGGGPGGLLFAGSSLSNSQVLVVPASLTAPSAPAPAPGGPPLRLPLAEMAAVKSLAPVLDVALVPDAAGAPDPWLVAACGSGSAGRLVRGRLAAGLQPCMSDGPQVPDGCRMFAVRLGGPGPSSSGASSSGPSSSGPSSSGASPCWHTHVAFSFDAAGRTDLLSVGEGGEFLQVSLPGLDSLAPSLLVADVGGTCLVQATQTCVRLARPLAEGGALSAEWKAPGEPLSLAAHAEGGCLLAVAGRSSLHLLQADPAAGSLQPLASLDLPAQLSALALCRTQPPNQPPAVDTVEAEAAATVVLMGQWVTNRVEALSAAALAAAREPAAPPALLSLQLGESETPRSLALLPLPGPAGPANGGGDQVRSVLLAGTNEGRLLLWPVGSTAAAQAWRLGPCRSVRLGEVAIEMLPYLPSLSAVGPASHARDFVYLHSSSGAVVRARGRSADPGSRSRSIEPDLDELVEVARVHGSEGLQALCHVSTPAMPDSAAWVTPGGRLLFGRIDPRVRLRWTTAFVGESLHSLAFHAASRCLLALCEAPPSAPTAGAQSLRLIHADTLQQVLAMRLAPGHYHNELLVAALPCTSAAAAATSAPSDGATASHDDSAAAAGPSAAAAATSSAAAAASPSAKEFVLLASHLLIDSASDPKFAAGGDDGGGGGDHVLGRLQQGMLSFLEVVARAPADGTNATQYSLVLHGTCTIPAVANALGVARAAVVGGGSSGADGGGGAGGGSGALGRGTGAATAAIAAAMKSSASAPGPTDMRPAGTADESASVSYSDEPYLVAGCHDGVYVFQVHVDDGGRDGTRAVNRALKLATQMDELRLPLPHVGEGGGAAGSRSGGAGGADEDLAEDESELPEVPRSRRPASAAGPGGGADTDAGSSDPDGLEDTMEEEWEQRGRDAMQVSEAEALGWGASSDDQEEGEEAEERAAGRRGPRPAGAGAGGPLPEAARARRALRAQWQREAEAGGSDPESGSEADADADDDADFPAGAASSSAAAALGRRPLRRLLRDLERDWGSAVTLRQAARSPTFGRGVVTALRCWGGGVAAADFLGSVTVLRLLAGRRGVALVPASVDRRPMFAQAFLALSPRCLLLSVHPHGLALLRRDEAAEERAVAAAAQQEAAAAAAAGPGRGPRQALAAVWEAAAGGGPAGARLGPDPMGLPKLRMDQLPGLDLVAACRPRQAVTRMCRAPLGLGLRPHDPASAPAGSPAGPSAATATAGAAGPADHPVLCFTASGAVLAARVLEPRLPSPAGATPPVAAGSTAAPAPLSPSDAALKEALTQQLALQGCAEALPPSDLALITGVDSYSFTHPYSWPLVVPHETAAAAGLAGGVAAEAGEGEGEDTDEEARLLAEGCADGGLVGAVLRCAEGVVGAGGGSGAVTQQAAVAHLSADGERVLRRLAEAVVGKPDVGALAAAVRLR</sequence>
<organism evidence="2 3">
    <name type="scientific">Edaphochlamys debaryana</name>
    <dbReference type="NCBI Taxonomy" id="47281"/>
    <lineage>
        <taxon>Eukaryota</taxon>
        <taxon>Viridiplantae</taxon>
        <taxon>Chlorophyta</taxon>
        <taxon>core chlorophytes</taxon>
        <taxon>Chlorophyceae</taxon>
        <taxon>CS clade</taxon>
        <taxon>Chlamydomonadales</taxon>
        <taxon>Chlamydomonadales incertae sedis</taxon>
        <taxon>Edaphochlamys</taxon>
    </lineage>
</organism>
<feature type="compositionally biased region" description="Acidic residues" evidence="1">
    <location>
        <begin position="1397"/>
        <end position="1408"/>
    </location>
</feature>
<feature type="region of interest" description="Disordered" evidence="1">
    <location>
        <begin position="1754"/>
        <end position="1775"/>
    </location>
</feature>
<dbReference type="Gene3D" id="2.130.10.10">
    <property type="entry name" value="YVTN repeat-like/Quinoprotein amine dehydrogenase"/>
    <property type="match status" value="1"/>
</dbReference>
<reference evidence="2" key="1">
    <citation type="journal article" date="2020" name="bioRxiv">
        <title>Comparative genomics of Chlamydomonas.</title>
        <authorList>
            <person name="Craig R.J."/>
            <person name="Hasan A.R."/>
            <person name="Ness R.W."/>
            <person name="Keightley P.D."/>
        </authorList>
    </citation>
    <scope>NUCLEOTIDE SEQUENCE</scope>
    <source>
        <strain evidence="2">CCAP 11/70</strain>
    </source>
</reference>